<gene>
    <name evidence="2" type="ORF">J2Z82_001261</name>
</gene>
<keyword evidence="1" id="KW-1133">Transmembrane helix</keyword>
<keyword evidence="1" id="KW-0812">Transmembrane</keyword>
<accession>A0ABS4HBP1</accession>
<keyword evidence="3" id="KW-1185">Reference proteome</keyword>
<comment type="caution">
    <text evidence="2">The sequence shown here is derived from an EMBL/GenBank/DDBJ whole genome shotgun (WGS) entry which is preliminary data.</text>
</comment>
<keyword evidence="1" id="KW-0472">Membrane</keyword>
<feature type="transmembrane region" description="Helical" evidence="1">
    <location>
        <begin position="16"/>
        <end position="37"/>
    </location>
</feature>
<reference evidence="2 3" key="1">
    <citation type="submission" date="2021-03" db="EMBL/GenBank/DDBJ databases">
        <title>Genomic Encyclopedia of Type Strains, Phase IV (KMG-IV): sequencing the most valuable type-strain genomes for metagenomic binning, comparative biology and taxonomic classification.</title>
        <authorList>
            <person name="Goeker M."/>
        </authorList>
    </citation>
    <scope>NUCLEOTIDE SEQUENCE [LARGE SCALE GENOMIC DNA]</scope>
    <source>
        <strain evidence="2 3">DSM 21085</strain>
    </source>
</reference>
<feature type="transmembrane region" description="Helical" evidence="1">
    <location>
        <begin position="49"/>
        <end position="73"/>
    </location>
</feature>
<sequence>MSDESVWILSKSKSSIVVFIILVFLLVDIIFNLQIIYKMDYIWSPDISGIIFVGIYILVLYGLIGSFISRVYLYDDYIKTKSPIKERIIYYKDVDKLNLEGDRGAYYSLYNHQGKLKMKIGVGFLKKKGDMKKFISYLTEKNPSIKLDKSCERRL</sequence>
<name>A0ABS4HBP1_9BACI</name>
<dbReference type="Proteomes" id="UP001519328">
    <property type="component" value="Unassembled WGS sequence"/>
</dbReference>
<evidence type="ECO:0000313" key="3">
    <source>
        <dbReference type="Proteomes" id="UP001519328"/>
    </source>
</evidence>
<evidence type="ECO:0000256" key="1">
    <source>
        <dbReference type="SAM" id="Phobius"/>
    </source>
</evidence>
<protein>
    <submittedName>
        <fullName evidence="2">Uncharacterized membrane protein (DUF485 family)</fullName>
    </submittedName>
</protein>
<dbReference type="EMBL" id="JAGGKK010000005">
    <property type="protein sequence ID" value="MBP1948325.1"/>
    <property type="molecule type" value="Genomic_DNA"/>
</dbReference>
<dbReference type="RefSeq" id="WP_209479906.1">
    <property type="nucleotide sequence ID" value="NZ_JAGGKK010000005.1"/>
</dbReference>
<proteinExistence type="predicted"/>
<organism evidence="2 3">
    <name type="scientific">Virgibacillus litoralis</name>
    <dbReference type="NCBI Taxonomy" id="578221"/>
    <lineage>
        <taxon>Bacteria</taxon>
        <taxon>Bacillati</taxon>
        <taxon>Bacillota</taxon>
        <taxon>Bacilli</taxon>
        <taxon>Bacillales</taxon>
        <taxon>Bacillaceae</taxon>
        <taxon>Virgibacillus</taxon>
    </lineage>
</organism>
<evidence type="ECO:0000313" key="2">
    <source>
        <dbReference type="EMBL" id="MBP1948325.1"/>
    </source>
</evidence>